<proteinExistence type="predicted"/>
<dbReference type="PANTHER" id="PTHR13199:SF11">
    <property type="entry name" value="PROTEIN ATOSSA"/>
    <property type="match status" value="1"/>
</dbReference>
<protein>
    <recommendedName>
        <fullName evidence="1">Atos-like conserved domain-containing protein</fullName>
    </recommendedName>
</protein>
<evidence type="ECO:0000313" key="3">
    <source>
        <dbReference type="Proteomes" id="UP000017836"/>
    </source>
</evidence>
<name>W1PEW1_AMBTC</name>
<dbReference type="InterPro" id="IPR033473">
    <property type="entry name" value="Atos-like_C"/>
</dbReference>
<keyword evidence="3" id="KW-1185">Reference proteome</keyword>
<gene>
    <name evidence="2" type="ORF">AMTR_s00016p00184960</name>
</gene>
<sequence>MGLPRACSDEKSDEVVIPSQYGGISTCDLDGLNQRHNDDRMVGLFGQSQGFPCSSFGDFPRKPTLELPKGTDGFAVSKSSFIGAPHMVGRKVGLKGKQSIQLPASRIVGFDNRGSDRSFLNKTNCSSANGNSDNLSNLFGSQVRKRMLSPLNAMLSSPDTFEGDKLDIIGAETLKTPDRKFISSLSQDCKKANLSNGVNHPNTPLWSTLRDHKWNLTCDNNTSRSSLLFTDGPLLETKSVTISNYQEEIKVSSRNGAMAISCSQAASPPLSLSPLGPKWSERLKIAGQVYKDVADVIEDDYLTSKSLDGSVDGRLLDSLFIPDDEFGVTRKSFQEFGILQKDSCPTPENCARVSRHWGHESESSPQTCGKLGRSFSVLPVRRSLVGSFEESLLSGRFSSSKARQRIDGFLAILNVTGGSFSPPSQKLPFSVTSVDGDSYLLYYASIDLAGNLSANNCRGPKLKRSLSNEDSRSNKSHLRIPMKGRIQLVLSNPEMTPLHTFFCNYDLSDMPAGTKTFMRQKGTIASTSSPSLMVKERNRSMDGKNIAMASSAPVSSPIEPGRGISNSNSVHVHQSCQRVGNENSNFSGSLYSADAPQFDITDLAESKRDANPVLHIPSNGMEGLNGFGPSAVAENVNSKPPIKGDTQMDICHEPDRRIVHSSSRVNDNTTVSGVLRYALHLRFLCPKMKKCLRSVQRCKPSPFSSEPLINGLDSEVERRFYLYNDLRVVFPQRHSDADEGKLCIFIRKACIFGVKDSVRDMVASWNTTKKEFWGIRGLDIIASWAALSFSFKLHSYTSCYASATL</sequence>
<dbReference type="eggNOG" id="KOG2306">
    <property type="taxonomic scope" value="Eukaryota"/>
</dbReference>
<dbReference type="Pfam" id="PF13915">
    <property type="entry name" value="DUF4210"/>
    <property type="match status" value="1"/>
</dbReference>
<accession>W1PEW1</accession>
<dbReference type="EMBL" id="KI393908">
    <property type="protein sequence ID" value="ERN06234.1"/>
    <property type="molecule type" value="Genomic_DNA"/>
</dbReference>
<dbReference type="STRING" id="13333.W1PEW1"/>
<dbReference type="InterPro" id="IPR025261">
    <property type="entry name" value="Atos-like_cons_dom"/>
</dbReference>
<reference evidence="3" key="1">
    <citation type="journal article" date="2013" name="Science">
        <title>The Amborella genome and the evolution of flowering plants.</title>
        <authorList>
            <consortium name="Amborella Genome Project"/>
        </authorList>
    </citation>
    <scope>NUCLEOTIDE SEQUENCE [LARGE SCALE GENOMIC DNA]</scope>
</reference>
<dbReference type="Proteomes" id="UP000017836">
    <property type="component" value="Unassembled WGS sequence"/>
</dbReference>
<feature type="domain" description="Atos-like conserved" evidence="1">
    <location>
        <begin position="384"/>
        <end position="443"/>
    </location>
</feature>
<dbReference type="PANTHER" id="PTHR13199">
    <property type="entry name" value="GH03947P"/>
    <property type="match status" value="1"/>
</dbReference>
<organism evidence="2 3">
    <name type="scientific">Amborella trichopoda</name>
    <dbReference type="NCBI Taxonomy" id="13333"/>
    <lineage>
        <taxon>Eukaryota</taxon>
        <taxon>Viridiplantae</taxon>
        <taxon>Streptophyta</taxon>
        <taxon>Embryophyta</taxon>
        <taxon>Tracheophyta</taxon>
        <taxon>Spermatophyta</taxon>
        <taxon>Magnoliopsida</taxon>
        <taxon>Amborellales</taxon>
        <taxon>Amborellaceae</taxon>
        <taxon>Amborella</taxon>
    </lineage>
</organism>
<dbReference type="Pfam" id="PF13889">
    <property type="entry name" value="Chromosome_seg"/>
    <property type="match status" value="1"/>
</dbReference>
<dbReference type="InterPro" id="IPR051506">
    <property type="entry name" value="ATOS_Transcription_Regulators"/>
</dbReference>
<evidence type="ECO:0000313" key="2">
    <source>
        <dbReference type="EMBL" id="ERN06234.1"/>
    </source>
</evidence>
<dbReference type="OMA" id="SNRASPC"/>
<dbReference type="Gramene" id="ERN06234">
    <property type="protein sequence ID" value="ERN06234"/>
    <property type="gene ID" value="AMTR_s00016p00184960"/>
</dbReference>
<dbReference type="SMART" id="SM01177">
    <property type="entry name" value="DUF4210"/>
    <property type="match status" value="1"/>
</dbReference>
<dbReference type="AlphaFoldDB" id="W1PEW1"/>
<dbReference type="HOGENOM" id="CLU_017417_0_0_1"/>
<evidence type="ECO:0000259" key="1">
    <source>
        <dbReference type="SMART" id="SM01177"/>
    </source>
</evidence>